<dbReference type="PATRIC" id="fig|2746.7.peg.2646"/>
<accession>A0A1B8P7C0</accession>
<name>A0A1B8P7C0_HALEL</name>
<gene>
    <name evidence="2" type="ORF">A8U91_02572</name>
</gene>
<protein>
    <submittedName>
        <fullName evidence="2">Uncharacterized protein</fullName>
    </submittedName>
</protein>
<evidence type="ECO:0000256" key="1">
    <source>
        <dbReference type="SAM" id="MobiDB-lite"/>
    </source>
</evidence>
<reference evidence="2 3" key="1">
    <citation type="submission" date="2016-06" db="EMBL/GenBank/DDBJ databases">
        <title>Genome sequence of halotolerant plant growth promoting strain of Halomonas elongata HEK1 isolated from salterns of Rann of Kutch, Gujarat, India.</title>
        <authorList>
            <person name="Gaba S."/>
            <person name="Singh R.N."/>
            <person name="Abrol S."/>
            <person name="Kaushik R."/>
            <person name="Saxena A.K."/>
        </authorList>
    </citation>
    <scope>NUCLEOTIDE SEQUENCE [LARGE SCALE GENOMIC DNA]</scope>
    <source>
        <strain evidence="2 3">HEK1</strain>
    </source>
</reference>
<organism evidence="2 3">
    <name type="scientific">Halomonas elongata</name>
    <dbReference type="NCBI Taxonomy" id="2746"/>
    <lineage>
        <taxon>Bacteria</taxon>
        <taxon>Pseudomonadati</taxon>
        <taxon>Pseudomonadota</taxon>
        <taxon>Gammaproteobacteria</taxon>
        <taxon>Oceanospirillales</taxon>
        <taxon>Halomonadaceae</taxon>
        <taxon>Halomonas</taxon>
    </lineage>
</organism>
<sequence>MSALSTEMPLLDEVDDREDVTVVVVNQGEDLLPVVRYLDEQGSNSAMPCSILQQLMVESASPGLPTTLFSTPRSRRDPARRRAHPRHPGRLAGSA</sequence>
<evidence type="ECO:0000313" key="3">
    <source>
        <dbReference type="Proteomes" id="UP000092504"/>
    </source>
</evidence>
<dbReference type="EMBL" id="MAJD01000001">
    <property type="protein sequence ID" value="OBX38186.1"/>
    <property type="molecule type" value="Genomic_DNA"/>
</dbReference>
<dbReference type="AlphaFoldDB" id="A0A1B8P7C0"/>
<feature type="compositionally biased region" description="Basic residues" evidence="1">
    <location>
        <begin position="78"/>
        <end position="89"/>
    </location>
</feature>
<proteinExistence type="predicted"/>
<evidence type="ECO:0000313" key="2">
    <source>
        <dbReference type="EMBL" id="OBX38186.1"/>
    </source>
</evidence>
<feature type="region of interest" description="Disordered" evidence="1">
    <location>
        <begin position="62"/>
        <end position="95"/>
    </location>
</feature>
<comment type="caution">
    <text evidence="2">The sequence shown here is derived from an EMBL/GenBank/DDBJ whole genome shotgun (WGS) entry which is preliminary data.</text>
</comment>
<dbReference type="Proteomes" id="UP000092504">
    <property type="component" value="Unassembled WGS sequence"/>
</dbReference>